<feature type="domain" description="TonB-dependent receptor-like beta-barrel" evidence="7">
    <location>
        <begin position="459"/>
        <end position="927"/>
    </location>
</feature>
<dbReference type="RefSeq" id="WP_434028919.1">
    <property type="nucleotide sequence ID" value="NZ_BNBA01000008.1"/>
</dbReference>
<comment type="subcellular location">
    <subcellularLocation>
        <location evidence="1 4">Cell outer membrane</location>
    </subcellularLocation>
</comment>
<reference evidence="9" key="2">
    <citation type="submission" date="2020-09" db="EMBL/GenBank/DDBJ databases">
        <authorList>
            <person name="Sun Q."/>
            <person name="Ohkuma M."/>
        </authorList>
    </citation>
    <scope>NUCLEOTIDE SEQUENCE</scope>
    <source>
        <strain evidence="9">JCM 13306</strain>
    </source>
</reference>
<evidence type="ECO:0000256" key="1">
    <source>
        <dbReference type="ARBA" id="ARBA00004442"/>
    </source>
</evidence>
<evidence type="ECO:0000259" key="7">
    <source>
        <dbReference type="Pfam" id="PF00593"/>
    </source>
</evidence>
<accession>A0A919F6S2</accession>
<keyword evidence="9" id="KW-0675">Receptor</keyword>
<feature type="chain" id="PRO_5037103521" evidence="6">
    <location>
        <begin position="34"/>
        <end position="961"/>
    </location>
</feature>
<comment type="caution">
    <text evidence="9">The sequence shown here is derived from an EMBL/GenBank/DDBJ whole genome shotgun (WGS) entry which is preliminary data.</text>
</comment>
<dbReference type="InterPro" id="IPR012910">
    <property type="entry name" value="Plug_dom"/>
</dbReference>
<evidence type="ECO:0000259" key="8">
    <source>
        <dbReference type="Pfam" id="PF07715"/>
    </source>
</evidence>
<dbReference type="Gene3D" id="2.40.170.20">
    <property type="entry name" value="TonB-dependent receptor, beta-barrel domain"/>
    <property type="match status" value="1"/>
</dbReference>
<dbReference type="InterPro" id="IPR036942">
    <property type="entry name" value="Beta-barrel_TonB_sf"/>
</dbReference>
<dbReference type="Proteomes" id="UP000623958">
    <property type="component" value="Unassembled WGS sequence"/>
</dbReference>
<feature type="region of interest" description="Disordered" evidence="5">
    <location>
        <begin position="39"/>
        <end position="59"/>
    </location>
</feature>
<dbReference type="InterPro" id="IPR037066">
    <property type="entry name" value="Plug_dom_sf"/>
</dbReference>
<name>A0A919F6S2_9XANT</name>
<organism evidence="9 10">
    <name type="scientific">Xanthomonas boreopolis</name>
    <dbReference type="NCBI Taxonomy" id="86183"/>
    <lineage>
        <taxon>Bacteria</taxon>
        <taxon>Pseudomonadati</taxon>
        <taxon>Pseudomonadota</taxon>
        <taxon>Gammaproteobacteria</taxon>
        <taxon>Lysobacterales</taxon>
        <taxon>Lysobacteraceae</taxon>
        <taxon>Xanthomonas</taxon>
    </lineage>
</organism>
<dbReference type="PANTHER" id="PTHR40980">
    <property type="entry name" value="PLUG DOMAIN-CONTAINING PROTEIN"/>
    <property type="match status" value="1"/>
</dbReference>
<dbReference type="InterPro" id="IPR000531">
    <property type="entry name" value="Beta-barrel_TonB"/>
</dbReference>
<evidence type="ECO:0000256" key="3">
    <source>
        <dbReference type="ARBA" id="ARBA00023237"/>
    </source>
</evidence>
<evidence type="ECO:0000313" key="9">
    <source>
        <dbReference type="EMBL" id="GHH51527.1"/>
    </source>
</evidence>
<dbReference type="InterPro" id="IPR010104">
    <property type="entry name" value="TonB_rcpt_bac"/>
</dbReference>
<comment type="similarity">
    <text evidence="4">Belongs to the TonB-dependent receptor family.</text>
</comment>
<evidence type="ECO:0000256" key="2">
    <source>
        <dbReference type="ARBA" id="ARBA00023136"/>
    </source>
</evidence>
<dbReference type="SUPFAM" id="SSF56935">
    <property type="entry name" value="Porins"/>
    <property type="match status" value="1"/>
</dbReference>
<sequence length="961" mass="106549">MKSALPAHPRLPRAVLPAALAVALAASITAVHAQQATVSGTDTRICPSTEDPQAPCPATPAHDAVELDKVEVRGVRGSLISAQAIKQSTRQVVDAIVAEDIGKFPDNNVVEALQRVTGVQTTGRGGGEVATVTIRGLGDASTTINGRQMFTSTGRSVALADIPATLLSEVTVYKTRSADLVEGGIAGQIDVRTHRPFDFDGAKVSIATRGIYATNTEKTDPNLSALFSDRWNTDAGEFGALLNVSWAKTHYRDENIWNGSSDPYYASNYQRIPEFNADGSVIVDRGTPVSTAAGSTLNVGGTPTEYVLLRDAMGGWNRFGVRERPAANLALQWRPNDWSEYYFETFYNGYRNTDSNSLLFAFVNNPDRYQDSVLYPGTNVVKENYVNNPYIFSSTQARTGKTDTFHYALGGKWQFTDRFKVNSEVVYQTSKYEWFNQIQDMGSVRYRLAVDFNRNGSGTPSLVFPDNPATAIDESDLTNPQGWNLAWYFDQHGVDKGDALTWQTDAEYQFDSGFFENLKFGLRLDRRTATSQAGDRSADCFAVASCAASAAVSEHPDLYRSTPFDFYKGDAVFPRKWIVADYDYLLSHPDEMRALYGFSSGMPAYDPARYFDIEERTYAGYLQTDFSQDLPIGTLDGQVGARVVRTETELGYNTLVTDWQASNLSKSRTDVLPSAVVRWRPTDKLMLRLAYGETISRPSFGQLNPAMVLTPPSSTNATFGYASSGNPNLKPVEAKTLDLALEYYFNESNSIYGVVFRRDVDGFIFNADRSIQVTDRTPALNGNYVLTSPQNAGSGQLDGVELGFQYFLGDTLPDWLRGFGIQGSYTWIDADSKDPVYDESDTTKLLGYKTNPVVGVSKWSYSAVLMYERGKFSARLSYVDRDKFLTGYNYCCSMPTQVWSHGESSMDFQLSYQVTPQMMLTFDATNITGEKYQDYYGNPTLFNLGTNLYSRTYAVGLRYQF</sequence>
<dbReference type="Pfam" id="PF07715">
    <property type="entry name" value="Plug"/>
    <property type="match status" value="1"/>
</dbReference>
<keyword evidence="6" id="KW-0732">Signal</keyword>
<evidence type="ECO:0000313" key="10">
    <source>
        <dbReference type="Proteomes" id="UP000623958"/>
    </source>
</evidence>
<keyword evidence="4" id="KW-0798">TonB box</keyword>
<dbReference type="Gene3D" id="2.170.130.10">
    <property type="entry name" value="TonB-dependent receptor, plug domain"/>
    <property type="match status" value="1"/>
</dbReference>
<feature type="domain" description="TonB-dependent receptor plug" evidence="8">
    <location>
        <begin position="86"/>
        <end position="187"/>
    </location>
</feature>
<dbReference type="AlphaFoldDB" id="A0A919F6S2"/>
<evidence type="ECO:0000256" key="5">
    <source>
        <dbReference type="SAM" id="MobiDB-lite"/>
    </source>
</evidence>
<dbReference type="EMBL" id="BNBA01000008">
    <property type="protein sequence ID" value="GHH51527.1"/>
    <property type="molecule type" value="Genomic_DNA"/>
</dbReference>
<dbReference type="GO" id="GO:0009279">
    <property type="term" value="C:cell outer membrane"/>
    <property type="evidence" value="ECO:0007669"/>
    <property type="project" value="UniProtKB-SubCell"/>
</dbReference>
<keyword evidence="3" id="KW-0998">Cell outer membrane</keyword>
<gene>
    <name evidence="9" type="primary">cirA</name>
    <name evidence="9" type="ORF">GCM10009090_13960</name>
</gene>
<feature type="signal peptide" evidence="6">
    <location>
        <begin position="1"/>
        <end position="33"/>
    </location>
</feature>
<keyword evidence="10" id="KW-1185">Reference proteome</keyword>
<evidence type="ECO:0000256" key="6">
    <source>
        <dbReference type="SAM" id="SignalP"/>
    </source>
</evidence>
<dbReference type="NCBIfam" id="TIGR01782">
    <property type="entry name" value="TonB-Xanth-Caul"/>
    <property type="match status" value="1"/>
</dbReference>
<keyword evidence="2 4" id="KW-0472">Membrane</keyword>
<dbReference type="PANTHER" id="PTHR40980:SF3">
    <property type="entry name" value="TONB-DEPENDENT RECEPTOR-LIKE BETA-BARREL DOMAIN-CONTAINING PROTEIN"/>
    <property type="match status" value="1"/>
</dbReference>
<dbReference type="Pfam" id="PF00593">
    <property type="entry name" value="TonB_dep_Rec_b-barrel"/>
    <property type="match status" value="1"/>
</dbReference>
<proteinExistence type="inferred from homology"/>
<reference evidence="9" key="1">
    <citation type="journal article" date="2014" name="Int. J. Syst. Evol. Microbiol.">
        <title>Complete genome sequence of Corynebacterium casei LMG S-19264T (=DSM 44701T), isolated from a smear-ripened cheese.</title>
        <authorList>
            <consortium name="US DOE Joint Genome Institute (JGI-PGF)"/>
            <person name="Walter F."/>
            <person name="Albersmeier A."/>
            <person name="Kalinowski J."/>
            <person name="Ruckert C."/>
        </authorList>
    </citation>
    <scope>NUCLEOTIDE SEQUENCE</scope>
    <source>
        <strain evidence="9">JCM 13306</strain>
    </source>
</reference>
<evidence type="ECO:0000256" key="4">
    <source>
        <dbReference type="RuleBase" id="RU003357"/>
    </source>
</evidence>
<protein>
    <submittedName>
        <fullName evidence="9">TonB-dependent receptor</fullName>
    </submittedName>
</protein>